<evidence type="ECO:0000313" key="8">
    <source>
        <dbReference type="EMBL" id="RGW36486.1"/>
    </source>
</evidence>
<dbReference type="STRING" id="46506.AA415_02179"/>
<evidence type="ECO:0000313" key="4">
    <source>
        <dbReference type="EMBL" id="KAB5328395.1"/>
    </source>
</evidence>
<dbReference type="EMBL" id="QSBD01000004">
    <property type="protein sequence ID" value="RGW99288.1"/>
    <property type="molecule type" value="Genomic_DNA"/>
</dbReference>
<dbReference type="EMBL" id="WCLE01000071">
    <property type="protein sequence ID" value="KAB5308050.1"/>
    <property type="molecule type" value="Genomic_DNA"/>
</dbReference>
<protein>
    <submittedName>
        <fullName evidence="2">DUF3098 domain-containing protein</fullName>
    </submittedName>
</protein>
<dbReference type="Proteomes" id="UP000431177">
    <property type="component" value="Unassembled WGS sequence"/>
</dbReference>
<evidence type="ECO:0000313" key="24">
    <source>
        <dbReference type="Proteomes" id="UP000440773"/>
    </source>
</evidence>
<evidence type="ECO:0000313" key="17">
    <source>
        <dbReference type="Proteomes" id="UP000283762"/>
    </source>
</evidence>
<evidence type="ECO:0000313" key="7">
    <source>
        <dbReference type="EMBL" id="RGR29927.1"/>
    </source>
</evidence>
<evidence type="ECO:0000313" key="18">
    <source>
        <dbReference type="Proteomes" id="UP000284161"/>
    </source>
</evidence>
<keyword evidence="1" id="KW-1133">Transmembrane helix</keyword>
<dbReference type="Proteomes" id="UP000056419">
    <property type="component" value="Unassembled WGS sequence"/>
</dbReference>
<dbReference type="Proteomes" id="UP000285150">
    <property type="component" value="Unassembled WGS sequence"/>
</dbReference>
<evidence type="ECO:0000313" key="5">
    <source>
        <dbReference type="EMBL" id="KWR54236.1"/>
    </source>
</evidence>
<evidence type="ECO:0000313" key="10">
    <source>
        <dbReference type="EMBL" id="RHB28654.1"/>
    </source>
</evidence>
<evidence type="ECO:0000313" key="6">
    <source>
        <dbReference type="EMBL" id="RGM16411.1"/>
    </source>
</evidence>
<dbReference type="EMBL" id="QSHQ01000014">
    <property type="protein sequence ID" value="RHC29613.1"/>
    <property type="molecule type" value="Genomic_DNA"/>
</dbReference>
<dbReference type="Proteomes" id="UP000283762">
    <property type="component" value="Unassembled WGS sequence"/>
</dbReference>
<evidence type="ECO:0000313" key="25">
    <source>
        <dbReference type="Proteomes" id="UP000467334"/>
    </source>
</evidence>
<dbReference type="EMBL" id="QRHJ01000002">
    <property type="protein sequence ID" value="RHF78214.1"/>
    <property type="molecule type" value="Genomic_DNA"/>
</dbReference>
<evidence type="ECO:0000313" key="19">
    <source>
        <dbReference type="Proteomes" id="UP000284604"/>
    </source>
</evidence>
<dbReference type="Proteomes" id="UP000283482">
    <property type="component" value="Unassembled WGS sequence"/>
</dbReference>
<evidence type="ECO:0000313" key="14">
    <source>
        <dbReference type="Proteomes" id="UP000056419"/>
    </source>
</evidence>
<evidence type="ECO:0000313" key="9">
    <source>
        <dbReference type="EMBL" id="RGW99288.1"/>
    </source>
</evidence>
<dbReference type="EMBL" id="QRPN01000012">
    <property type="protein sequence ID" value="RHM17123.1"/>
    <property type="molecule type" value="Genomic_DNA"/>
</dbReference>
<evidence type="ECO:0000313" key="15">
    <source>
        <dbReference type="Proteomes" id="UP000261223"/>
    </source>
</evidence>
<evidence type="ECO:0000313" key="2">
    <source>
        <dbReference type="EMBL" id="KAB5283024.1"/>
    </source>
</evidence>
<evidence type="ECO:0000313" key="22">
    <source>
        <dbReference type="Proteomes" id="UP000285305"/>
    </source>
</evidence>
<evidence type="ECO:0000313" key="12">
    <source>
        <dbReference type="EMBL" id="RHF78214.1"/>
    </source>
</evidence>
<evidence type="ECO:0000256" key="1">
    <source>
        <dbReference type="SAM" id="Phobius"/>
    </source>
</evidence>
<dbReference type="Proteomes" id="UP000467334">
    <property type="component" value="Unassembled WGS sequence"/>
</dbReference>
<dbReference type="RefSeq" id="WP_005655705.1">
    <property type="nucleotide sequence ID" value="NZ_AP031449.1"/>
</dbReference>
<gene>
    <name evidence="5" type="ORF">AA415_02179</name>
    <name evidence="12" type="ORF">DW668_01070</name>
    <name evidence="11" type="ORF">DW853_08895</name>
    <name evidence="10" type="ORF">DW889_09250</name>
    <name evidence="9" type="ORF">DWV41_04380</name>
    <name evidence="8" type="ORF">DWV77_00165</name>
    <name evidence="7" type="ORF">DWY58_01370</name>
    <name evidence="13" type="ORF">DWZ78_12235</name>
    <name evidence="6" type="ORF">DXC34_01470</name>
    <name evidence="4" type="ORF">F9950_07350</name>
    <name evidence="3" type="ORF">F9958_17420</name>
    <name evidence="2" type="ORF">F9962_04465</name>
</gene>
<evidence type="ECO:0000313" key="21">
    <source>
        <dbReference type="Proteomes" id="UP000285150"/>
    </source>
</evidence>
<evidence type="ECO:0000313" key="20">
    <source>
        <dbReference type="Proteomes" id="UP000284777"/>
    </source>
</evidence>
<reference evidence="15 16" key="3">
    <citation type="submission" date="2018-08" db="EMBL/GenBank/DDBJ databases">
        <title>A genome reference for cultivated species of the human gut microbiota.</title>
        <authorList>
            <person name="Zou Y."/>
            <person name="Xue W."/>
            <person name="Luo G."/>
        </authorList>
    </citation>
    <scope>NUCLEOTIDE SEQUENCE [LARGE SCALE GENOMIC DNA]</scope>
    <source>
        <strain evidence="9 20">AF05-4</strain>
        <strain evidence="8 21">AF12-7</strain>
        <strain evidence="7 18">AF25-6</strain>
        <strain evidence="13 19">AF35-20</strain>
        <strain evidence="12 17">AM25-16</strain>
        <strain evidence="11 22">AM36-9BH</strain>
        <strain evidence="10 16">AM40-34</strain>
        <strain evidence="6 15">TF03-6</strain>
    </source>
</reference>
<dbReference type="EMBL" id="LRGC01000009">
    <property type="protein sequence ID" value="KWR54236.1"/>
    <property type="molecule type" value="Genomic_DNA"/>
</dbReference>
<dbReference type="EMBL" id="QSSV01000001">
    <property type="protein sequence ID" value="RGM16411.1"/>
    <property type="molecule type" value="Genomic_DNA"/>
</dbReference>
<evidence type="ECO:0000313" key="13">
    <source>
        <dbReference type="EMBL" id="RHM17123.1"/>
    </source>
</evidence>
<dbReference type="Proteomes" id="UP000440773">
    <property type="component" value="Unassembled WGS sequence"/>
</dbReference>
<dbReference type="GeneID" id="31797634"/>
<proteinExistence type="predicted"/>
<dbReference type="EMBL" id="WCLA01000012">
    <property type="protein sequence ID" value="KAB5328395.1"/>
    <property type="molecule type" value="Genomic_DNA"/>
</dbReference>
<dbReference type="EMBL" id="QSGN01000020">
    <property type="protein sequence ID" value="RHB28654.1"/>
    <property type="molecule type" value="Genomic_DNA"/>
</dbReference>
<keyword evidence="1" id="KW-0812">Transmembrane</keyword>
<evidence type="ECO:0000313" key="16">
    <source>
        <dbReference type="Proteomes" id="UP000283482"/>
    </source>
</evidence>
<feature type="transmembrane region" description="Helical" evidence="1">
    <location>
        <begin position="52"/>
        <end position="69"/>
    </location>
</feature>
<keyword evidence="14" id="KW-1185">Reference proteome</keyword>
<dbReference type="Proteomes" id="UP000284777">
    <property type="component" value="Unassembled WGS sequence"/>
</dbReference>
<evidence type="ECO:0000313" key="3">
    <source>
        <dbReference type="EMBL" id="KAB5308050.1"/>
    </source>
</evidence>
<dbReference type="EMBL" id="QSAF01000001">
    <property type="protein sequence ID" value="RGW36486.1"/>
    <property type="molecule type" value="Genomic_DNA"/>
</dbReference>
<keyword evidence="1" id="KW-0472">Membrane</keyword>
<dbReference type="Pfam" id="PF11297">
    <property type="entry name" value="DUF3098"/>
    <property type="match status" value="1"/>
</dbReference>
<dbReference type="AlphaFoldDB" id="A0A120A1W2"/>
<dbReference type="InterPro" id="IPR021448">
    <property type="entry name" value="DUF3098"/>
</dbReference>
<dbReference type="PATRIC" id="fig|46506.5.peg.2332"/>
<comment type="caution">
    <text evidence="5">The sequence shown here is derived from an EMBL/GenBank/DDBJ whole genome shotgun (WGS) entry which is preliminary data.</text>
</comment>
<dbReference type="Proteomes" id="UP000284604">
    <property type="component" value="Unassembled WGS sequence"/>
</dbReference>
<dbReference type="Proteomes" id="UP000285305">
    <property type="component" value="Unassembled WGS sequence"/>
</dbReference>
<reference evidence="5 14" key="1">
    <citation type="journal article" date="2016" name="BMC Genomics">
        <title>Type VI secretion systems of human gut Bacteroidales segregate into three genetic architectures, two of which are contained on mobile genetic elements.</title>
        <authorList>
            <person name="Coyne M.J."/>
            <person name="Roelofs K.G."/>
            <person name="Comstock L.E."/>
        </authorList>
    </citation>
    <scope>NUCLEOTIDE SEQUENCE [LARGE SCALE GENOMIC DNA]</scope>
    <source>
        <strain evidence="5 14">CL09T03C01</strain>
    </source>
</reference>
<evidence type="ECO:0000313" key="23">
    <source>
        <dbReference type="Proteomes" id="UP000431177"/>
    </source>
</evidence>
<reference evidence="23 24" key="4">
    <citation type="journal article" date="2019" name="Nat. Med.">
        <title>A library of human gut bacterial isolates paired with longitudinal multiomics data enables mechanistic microbiome research.</title>
        <authorList>
            <person name="Poyet M."/>
            <person name="Groussin M."/>
            <person name="Gibbons S.M."/>
            <person name="Avila-Pacheco J."/>
            <person name="Jiang X."/>
            <person name="Kearney S.M."/>
            <person name="Perrotta A.R."/>
            <person name="Berdy B."/>
            <person name="Zhao S."/>
            <person name="Lieberman T.D."/>
            <person name="Swanson P.K."/>
            <person name="Smith M."/>
            <person name="Roesemann S."/>
            <person name="Alexander J.E."/>
            <person name="Rich S.A."/>
            <person name="Livny J."/>
            <person name="Vlamakis H."/>
            <person name="Clish C."/>
            <person name="Bullock K."/>
            <person name="Deik A."/>
            <person name="Scott J."/>
            <person name="Pierce K.A."/>
            <person name="Xavier R.J."/>
            <person name="Alm E.J."/>
        </authorList>
    </citation>
    <scope>NUCLEOTIDE SEQUENCE [LARGE SCALE GENOMIC DNA]</scope>
    <source>
        <strain evidence="2 24">BIOML-A17</strain>
        <strain evidence="4 23">BIOML-A2</strain>
        <strain evidence="3 25">BIOML-A6</strain>
    </source>
</reference>
<accession>A0A120A1W2</accession>
<evidence type="ECO:0000313" key="11">
    <source>
        <dbReference type="EMBL" id="RHC29613.1"/>
    </source>
</evidence>
<organism evidence="5 14">
    <name type="scientific">Bacteroides stercoris</name>
    <dbReference type="NCBI Taxonomy" id="46506"/>
    <lineage>
        <taxon>Bacteria</taxon>
        <taxon>Pseudomonadati</taxon>
        <taxon>Bacteroidota</taxon>
        <taxon>Bacteroidia</taxon>
        <taxon>Bacteroidales</taxon>
        <taxon>Bacteroidaceae</taxon>
        <taxon>Bacteroides</taxon>
    </lineage>
</organism>
<sequence>MSKQKFAFDKTNFILLAVGMAVVILGFILMTGPVSTPTHFEPDIFSVRRIKVAPLVCLLGFVFMIYAVLRKPKTEDKTEE</sequence>
<dbReference type="Proteomes" id="UP000284161">
    <property type="component" value="Unassembled WGS sequence"/>
</dbReference>
<feature type="transmembrane region" description="Helical" evidence="1">
    <location>
        <begin position="12"/>
        <end position="32"/>
    </location>
</feature>
<dbReference type="EMBL" id="QRUB01000001">
    <property type="protein sequence ID" value="RGR29927.1"/>
    <property type="molecule type" value="Genomic_DNA"/>
</dbReference>
<name>A0A120A1W2_BACSE</name>
<reference evidence="5" key="2">
    <citation type="submission" date="2016-01" db="EMBL/GenBank/DDBJ databases">
        <authorList>
            <person name="McClelland M."/>
            <person name="Jain A."/>
            <person name="Saraogi P."/>
            <person name="Mendelson R."/>
            <person name="Westerman R."/>
            <person name="SanMiguel P."/>
            <person name="Csonka L."/>
        </authorList>
    </citation>
    <scope>NUCLEOTIDE SEQUENCE</scope>
    <source>
        <strain evidence="5">CL09T03C01</strain>
    </source>
</reference>
<dbReference type="Proteomes" id="UP000261223">
    <property type="component" value="Unassembled WGS sequence"/>
</dbReference>
<dbReference type="EMBL" id="WCLP01000008">
    <property type="protein sequence ID" value="KAB5283024.1"/>
    <property type="molecule type" value="Genomic_DNA"/>
</dbReference>